<dbReference type="GeneID" id="5726500"/>
<dbReference type="InterPro" id="IPR000212">
    <property type="entry name" value="DNA_helicase_UvrD/REP"/>
</dbReference>
<dbReference type="Proteomes" id="UP000006906">
    <property type="component" value="Chromosome 7"/>
</dbReference>
<dbReference type="InterPro" id="IPR027417">
    <property type="entry name" value="P-loop_NTPase"/>
</dbReference>
<sequence>MEAPDKPQQLLSPRGAMKAAAIGLDGRWKADVASSALCGAWRRGLRGRGVAPLRLVAALLMSRSHLGSRGLPPNALVQPHAGCDISTAIAGHRVNGRILGCAGHKPVPRLTAGLAVGLGPLTNTPAKGMSGGPQCGSEQHFQPYAYSTIASAPRNRAKQQPLAEGNVGAVKDRPDSPARAAPDQQSGSSGKPHRSHDPPSSPPPPPHHSGLNSEQLAAVKDVSAGLVTVSAGPGSGKTRTLVARVLELVQVHSVRPKQIAVLTFTRKAADELRKRLRDALGATAAEEVVLGTFHSLSARLLRQHFQLVDRGAGASGGSRLAGLRKDFRVLEVWAGQGGGGRGAADSGGEED</sequence>
<feature type="binding site" evidence="5">
    <location>
        <begin position="231"/>
        <end position="238"/>
    </location>
    <ligand>
        <name>ATP</name>
        <dbReference type="ChEBI" id="CHEBI:30616"/>
    </ligand>
</feature>
<evidence type="ECO:0000256" key="1">
    <source>
        <dbReference type="ARBA" id="ARBA00022741"/>
    </source>
</evidence>
<proteinExistence type="predicted"/>
<dbReference type="EMBL" id="CM008968">
    <property type="protein sequence ID" value="PNW80310.1"/>
    <property type="molecule type" value="Genomic_DNA"/>
</dbReference>
<evidence type="ECO:0000256" key="2">
    <source>
        <dbReference type="ARBA" id="ARBA00022801"/>
    </source>
</evidence>
<keyword evidence="3 5" id="KW-0347">Helicase</keyword>
<keyword evidence="1 5" id="KW-0547">Nucleotide-binding</keyword>
<dbReference type="Pfam" id="PF00580">
    <property type="entry name" value="UvrD-helicase"/>
    <property type="match status" value="1"/>
</dbReference>
<evidence type="ECO:0000256" key="6">
    <source>
        <dbReference type="SAM" id="MobiDB-lite"/>
    </source>
</evidence>
<dbReference type="GO" id="GO:0003678">
    <property type="term" value="F:DNA helicase activity"/>
    <property type="evidence" value="ECO:0007669"/>
    <property type="project" value="InterPro"/>
</dbReference>
<dbReference type="CDD" id="cd17932">
    <property type="entry name" value="DEXQc_UvrD"/>
    <property type="match status" value="1"/>
</dbReference>
<dbReference type="SUPFAM" id="SSF52540">
    <property type="entry name" value="P-loop containing nucleoside triphosphate hydrolases"/>
    <property type="match status" value="1"/>
</dbReference>
<feature type="region of interest" description="Disordered" evidence="6">
    <location>
        <begin position="153"/>
        <end position="212"/>
    </location>
</feature>
<evidence type="ECO:0000256" key="4">
    <source>
        <dbReference type="ARBA" id="ARBA00022840"/>
    </source>
</evidence>
<accession>A0A2K3DIF4</accession>
<reference evidence="8 9" key="1">
    <citation type="journal article" date="2007" name="Science">
        <title>The Chlamydomonas genome reveals the evolution of key animal and plant functions.</title>
        <authorList>
            <person name="Merchant S.S."/>
            <person name="Prochnik S.E."/>
            <person name="Vallon O."/>
            <person name="Harris E.H."/>
            <person name="Karpowicz S.J."/>
            <person name="Witman G.B."/>
            <person name="Terry A."/>
            <person name="Salamov A."/>
            <person name="Fritz-Laylin L.K."/>
            <person name="Marechal-Drouard L."/>
            <person name="Marshall W.F."/>
            <person name="Qu L.H."/>
            <person name="Nelson D.R."/>
            <person name="Sanderfoot A.A."/>
            <person name="Spalding M.H."/>
            <person name="Kapitonov V.V."/>
            <person name="Ren Q."/>
            <person name="Ferris P."/>
            <person name="Lindquist E."/>
            <person name="Shapiro H."/>
            <person name="Lucas S.M."/>
            <person name="Grimwood J."/>
            <person name="Schmutz J."/>
            <person name="Cardol P."/>
            <person name="Cerutti H."/>
            <person name="Chanfreau G."/>
            <person name="Chen C.L."/>
            <person name="Cognat V."/>
            <person name="Croft M.T."/>
            <person name="Dent R."/>
            <person name="Dutcher S."/>
            <person name="Fernandez E."/>
            <person name="Fukuzawa H."/>
            <person name="Gonzalez-Ballester D."/>
            <person name="Gonzalez-Halphen D."/>
            <person name="Hallmann A."/>
            <person name="Hanikenne M."/>
            <person name="Hippler M."/>
            <person name="Inwood W."/>
            <person name="Jabbari K."/>
            <person name="Kalanon M."/>
            <person name="Kuras R."/>
            <person name="Lefebvre P.A."/>
            <person name="Lemaire S.D."/>
            <person name="Lobanov A.V."/>
            <person name="Lohr M."/>
            <person name="Manuell A."/>
            <person name="Meier I."/>
            <person name="Mets L."/>
            <person name="Mittag M."/>
            <person name="Mittelmeier T."/>
            <person name="Moroney J.V."/>
            <person name="Moseley J."/>
            <person name="Napoli C."/>
            <person name="Nedelcu A.M."/>
            <person name="Niyogi K."/>
            <person name="Novoselov S.V."/>
            <person name="Paulsen I.T."/>
            <person name="Pazour G."/>
            <person name="Purton S."/>
            <person name="Ral J.P."/>
            <person name="Riano-Pachon D.M."/>
            <person name="Riekhof W."/>
            <person name="Rymarquis L."/>
            <person name="Schroda M."/>
            <person name="Stern D."/>
            <person name="Umen J."/>
            <person name="Willows R."/>
            <person name="Wilson N."/>
            <person name="Zimmer S.L."/>
            <person name="Allmer J."/>
            <person name="Balk J."/>
            <person name="Bisova K."/>
            <person name="Chen C.J."/>
            <person name="Elias M."/>
            <person name="Gendler K."/>
            <person name="Hauser C."/>
            <person name="Lamb M.R."/>
            <person name="Ledford H."/>
            <person name="Long J.C."/>
            <person name="Minagawa J."/>
            <person name="Page M.D."/>
            <person name="Pan J."/>
            <person name="Pootakham W."/>
            <person name="Roje S."/>
            <person name="Rose A."/>
            <person name="Stahlberg E."/>
            <person name="Terauchi A.M."/>
            <person name="Yang P."/>
            <person name="Ball S."/>
            <person name="Bowler C."/>
            <person name="Dieckmann C.L."/>
            <person name="Gladyshev V.N."/>
            <person name="Green P."/>
            <person name="Jorgensen R."/>
            <person name="Mayfield S."/>
            <person name="Mueller-Roeber B."/>
            <person name="Rajamani S."/>
            <person name="Sayre R.T."/>
            <person name="Brokstein P."/>
            <person name="Dubchak I."/>
            <person name="Goodstein D."/>
            <person name="Hornick L."/>
            <person name="Huang Y.W."/>
            <person name="Jhaveri J."/>
            <person name="Luo Y."/>
            <person name="Martinez D."/>
            <person name="Ngau W.C."/>
            <person name="Otillar B."/>
            <person name="Poliakov A."/>
            <person name="Porter A."/>
            <person name="Szajkowski L."/>
            <person name="Werner G."/>
            <person name="Zhou K."/>
            <person name="Grigoriev I.V."/>
            <person name="Rokhsar D.S."/>
            <person name="Grossman A.R."/>
        </authorList>
    </citation>
    <scope>NUCLEOTIDE SEQUENCE [LARGE SCALE GENOMIC DNA]</scope>
    <source>
        <strain evidence="9">CC-503</strain>
    </source>
</reference>
<dbReference type="GO" id="GO:0003677">
    <property type="term" value="F:DNA binding"/>
    <property type="evidence" value="ECO:0007669"/>
    <property type="project" value="InterPro"/>
</dbReference>
<dbReference type="RefSeq" id="XP_042922380.1">
    <property type="nucleotide sequence ID" value="XM_043063812.1"/>
</dbReference>
<evidence type="ECO:0000313" key="9">
    <source>
        <dbReference type="Proteomes" id="UP000006906"/>
    </source>
</evidence>
<dbReference type="GO" id="GO:0005524">
    <property type="term" value="F:ATP binding"/>
    <property type="evidence" value="ECO:0007669"/>
    <property type="project" value="UniProtKB-UniRule"/>
</dbReference>
<dbReference type="AlphaFoldDB" id="A0A2K3DIF4"/>
<dbReference type="InParanoid" id="A0A2K3DIF4"/>
<keyword evidence="4 5" id="KW-0067">ATP-binding</keyword>
<gene>
    <name evidence="8" type="ORF">CHLRE_07g312250v5</name>
</gene>
<dbReference type="Gene3D" id="3.40.50.300">
    <property type="entry name" value="P-loop containing nucleotide triphosphate hydrolases"/>
    <property type="match status" value="1"/>
</dbReference>
<protein>
    <recommendedName>
        <fullName evidence="7">UvrD-like helicase ATP-binding domain-containing protein</fullName>
    </recommendedName>
</protein>
<dbReference type="STRING" id="3055.A0A2K3DIF4"/>
<dbReference type="InterPro" id="IPR014016">
    <property type="entry name" value="UvrD-like_ATP-bd"/>
</dbReference>
<feature type="domain" description="UvrD-like helicase ATP-binding" evidence="7">
    <location>
        <begin position="210"/>
        <end position="351"/>
    </location>
</feature>
<dbReference type="GO" id="GO:0016787">
    <property type="term" value="F:hydrolase activity"/>
    <property type="evidence" value="ECO:0007669"/>
    <property type="project" value="UniProtKB-UniRule"/>
</dbReference>
<evidence type="ECO:0000256" key="5">
    <source>
        <dbReference type="PROSITE-ProRule" id="PRU00560"/>
    </source>
</evidence>
<dbReference type="PROSITE" id="PS51198">
    <property type="entry name" value="UVRD_HELICASE_ATP_BIND"/>
    <property type="match status" value="1"/>
</dbReference>
<evidence type="ECO:0000256" key="3">
    <source>
        <dbReference type="ARBA" id="ARBA00022806"/>
    </source>
</evidence>
<evidence type="ECO:0000313" key="8">
    <source>
        <dbReference type="EMBL" id="PNW80310.1"/>
    </source>
</evidence>
<dbReference type="PANTHER" id="PTHR11070:SF2">
    <property type="entry name" value="ATP-DEPENDENT DNA HELICASE SRS2"/>
    <property type="match status" value="1"/>
</dbReference>
<dbReference type="Gramene" id="PNW80310">
    <property type="protein sequence ID" value="PNW80310"/>
    <property type="gene ID" value="CHLRE_07g312250v5"/>
</dbReference>
<keyword evidence="2 5" id="KW-0378">Hydrolase</keyword>
<dbReference type="OrthoDB" id="549733at2759"/>
<dbReference type="PANTHER" id="PTHR11070">
    <property type="entry name" value="UVRD / RECB / PCRA DNA HELICASE FAMILY MEMBER"/>
    <property type="match status" value="1"/>
</dbReference>
<evidence type="ECO:0000259" key="7">
    <source>
        <dbReference type="PROSITE" id="PS51198"/>
    </source>
</evidence>
<dbReference type="KEGG" id="cre:CHLRE_07g312250v5"/>
<name>A0A2K3DIF4_CHLRE</name>
<keyword evidence="9" id="KW-1185">Reference proteome</keyword>
<organism evidence="8 9">
    <name type="scientific">Chlamydomonas reinhardtii</name>
    <name type="common">Chlamydomonas smithii</name>
    <dbReference type="NCBI Taxonomy" id="3055"/>
    <lineage>
        <taxon>Eukaryota</taxon>
        <taxon>Viridiplantae</taxon>
        <taxon>Chlorophyta</taxon>
        <taxon>core chlorophytes</taxon>
        <taxon>Chlorophyceae</taxon>
        <taxon>CS clade</taxon>
        <taxon>Chlamydomonadales</taxon>
        <taxon>Chlamydomonadaceae</taxon>
        <taxon>Chlamydomonas</taxon>
    </lineage>
</organism>